<feature type="non-terminal residue" evidence="1">
    <location>
        <position position="31"/>
    </location>
</feature>
<accession>A0A0V1GBQ1</accession>
<organism evidence="1 2">
    <name type="scientific">Trichinella pseudospiralis</name>
    <name type="common">Parasitic roundworm</name>
    <dbReference type="NCBI Taxonomy" id="6337"/>
    <lineage>
        <taxon>Eukaryota</taxon>
        <taxon>Metazoa</taxon>
        <taxon>Ecdysozoa</taxon>
        <taxon>Nematoda</taxon>
        <taxon>Enoplea</taxon>
        <taxon>Dorylaimia</taxon>
        <taxon>Trichinellida</taxon>
        <taxon>Trichinellidae</taxon>
        <taxon>Trichinella</taxon>
    </lineage>
</organism>
<evidence type="ECO:0000313" key="2">
    <source>
        <dbReference type="Proteomes" id="UP000054826"/>
    </source>
</evidence>
<sequence length="31" mass="3704">MYRDVIMRDLLAPLAMCNMIRRLSQMLFSTI</sequence>
<reference evidence="1 2" key="1">
    <citation type="submission" date="2015-01" db="EMBL/GenBank/DDBJ databases">
        <title>Evolution of Trichinella species and genotypes.</title>
        <authorList>
            <person name="Korhonen P.K."/>
            <person name="Edoardo P."/>
            <person name="Giuseppe L.R."/>
            <person name="Gasser R.B."/>
        </authorList>
    </citation>
    <scope>NUCLEOTIDE SEQUENCE [LARGE SCALE GENOMIC DNA]</scope>
    <source>
        <strain evidence="1">ISS176</strain>
    </source>
</reference>
<protein>
    <submittedName>
        <fullName evidence="1">Uncharacterized protein</fullName>
    </submittedName>
</protein>
<evidence type="ECO:0000313" key="1">
    <source>
        <dbReference type="EMBL" id="KRY95688.1"/>
    </source>
</evidence>
<proteinExistence type="predicted"/>
<dbReference type="AlphaFoldDB" id="A0A0V1GBQ1"/>
<dbReference type="Proteomes" id="UP000054826">
    <property type="component" value="Unassembled WGS sequence"/>
</dbReference>
<comment type="caution">
    <text evidence="1">The sequence shown here is derived from an EMBL/GenBank/DDBJ whole genome shotgun (WGS) entry which is preliminary data.</text>
</comment>
<dbReference type="EMBL" id="JYDV01004138">
    <property type="protein sequence ID" value="KRY95688.1"/>
    <property type="molecule type" value="Genomic_DNA"/>
</dbReference>
<name>A0A0V1GBQ1_TRIPS</name>
<gene>
    <name evidence="1" type="ORF">T4C_13771</name>
</gene>